<evidence type="ECO:0000313" key="3">
    <source>
        <dbReference type="Proteomes" id="UP000005388"/>
    </source>
</evidence>
<protein>
    <submittedName>
        <fullName evidence="2">Uncharacterized protein</fullName>
    </submittedName>
</protein>
<dbReference type="AlphaFoldDB" id="G5KFU9"/>
<evidence type="ECO:0000256" key="1">
    <source>
        <dbReference type="SAM" id="Phobius"/>
    </source>
</evidence>
<feature type="transmembrane region" description="Helical" evidence="1">
    <location>
        <begin position="17"/>
        <end position="34"/>
    </location>
</feature>
<dbReference type="EMBL" id="AEUZ02000001">
    <property type="protein sequence ID" value="EHJ57318.1"/>
    <property type="molecule type" value="Genomic_DNA"/>
</dbReference>
<reference evidence="2 3" key="1">
    <citation type="journal article" date="2014" name="Int. J. Syst. Evol. Microbiol.">
        <title>Phylogenomics and the dynamic genome evolution of the genus Streptococcus.</title>
        <authorList>
            <consortium name="The Broad Institute Genome Sequencing Platform"/>
            <person name="Richards V.P."/>
            <person name="Palmer S.R."/>
            <person name="Pavinski Bitar P.D."/>
            <person name="Qin X."/>
            <person name="Weinstock G.M."/>
            <person name="Highlander S.K."/>
            <person name="Town C.D."/>
            <person name="Burne R.A."/>
            <person name="Stanhope M.J."/>
        </authorList>
    </citation>
    <scope>NUCLEOTIDE SEQUENCE [LARGE SCALE GENOMIC DNA]</scope>
    <source>
        <strain evidence="2 3">2285-97</strain>
    </source>
</reference>
<comment type="caution">
    <text evidence="2">The sequence shown here is derived from an EMBL/GenBank/DDBJ whole genome shotgun (WGS) entry which is preliminary data.</text>
</comment>
<sequence>MLDGFLIYIKKTWNKPSLFFFYFYFAASEALAIYDNG</sequence>
<name>G5KFU9_9STRE</name>
<keyword evidence="1" id="KW-1133">Transmembrane helix</keyword>
<dbReference type="Proteomes" id="UP000005388">
    <property type="component" value="Unassembled WGS sequence"/>
</dbReference>
<keyword evidence="3" id="KW-1185">Reference proteome</keyword>
<accession>G5KFU9</accession>
<keyword evidence="1" id="KW-0472">Membrane</keyword>
<organism evidence="2 3">
    <name type="scientific">Streptococcus urinalis 2285-97</name>
    <dbReference type="NCBI Taxonomy" id="764291"/>
    <lineage>
        <taxon>Bacteria</taxon>
        <taxon>Bacillati</taxon>
        <taxon>Bacillota</taxon>
        <taxon>Bacilli</taxon>
        <taxon>Lactobacillales</taxon>
        <taxon>Streptococcaceae</taxon>
        <taxon>Streptococcus</taxon>
    </lineage>
</organism>
<gene>
    <name evidence="2" type="ORF">STRUR_1108</name>
</gene>
<proteinExistence type="predicted"/>
<evidence type="ECO:0000313" key="2">
    <source>
        <dbReference type="EMBL" id="EHJ57318.1"/>
    </source>
</evidence>
<keyword evidence="1" id="KW-0812">Transmembrane</keyword>